<proteinExistence type="predicted"/>
<sequence length="275" mass="31528">MSSKCQPNGQTSQSSTCLFTCLPSSICRFGTQSLFATENFESYISILRTASIQSNWLAPIRDIAFSFSNYHCMHLLLSGACLYDNNRNQYFQPSTEVTDIFYLNPLIQKSMGYNSQAIKYFKRYPSVLTPKVDEWDMLEIPPELSKRVNGAYLRQVKAVKLNHKEVVSKNSYIMHDCYNGNCKVNETSWPMRPQQENKAPTKKIAHSPTKQYLLNVCSHHSTLLHRIVSNINFAPVSPQQEQPIMQKSANQWYEEVQKKLESKRKGKGKAQPSPQ</sequence>
<dbReference type="VEuPathDB" id="FungiDB:VP01_635g2"/>
<dbReference type="OrthoDB" id="2506088at2759"/>
<dbReference type="PANTHER" id="PTHR31912:SF34">
    <property type="entry name" value="NOTOCHORD-RELATED PROTEIN"/>
    <property type="match status" value="1"/>
</dbReference>
<evidence type="ECO:0000313" key="3">
    <source>
        <dbReference type="Proteomes" id="UP000037035"/>
    </source>
</evidence>
<evidence type="ECO:0000256" key="1">
    <source>
        <dbReference type="SAM" id="MobiDB-lite"/>
    </source>
</evidence>
<dbReference type="PANTHER" id="PTHR31912">
    <property type="entry name" value="IP13529P"/>
    <property type="match status" value="1"/>
</dbReference>
<comment type="caution">
    <text evidence="2">The sequence shown here is derived from an EMBL/GenBank/DDBJ whole genome shotgun (WGS) entry which is preliminary data.</text>
</comment>
<accession>A0A0L6UGW7</accession>
<protein>
    <submittedName>
        <fullName evidence="2">Uncharacterized protein</fullName>
    </submittedName>
</protein>
<dbReference type="Proteomes" id="UP000037035">
    <property type="component" value="Unassembled WGS sequence"/>
</dbReference>
<reference evidence="2 3" key="1">
    <citation type="submission" date="2015-08" db="EMBL/GenBank/DDBJ databases">
        <title>Next Generation Sequencing and Analysis of the Genome of Puccinia sorghi L Schw, the Causal Agent of Maize Common Rust.</title>
        <authorList>
            <person name="Rochi L."/>
            <person name="Burguener G."/>
            <person name="Darino M."/>
            <person name="Turjanski A."/>
            <person name="Kreff E."/>
            <person name="Dieguez M.J."/>
            <person name="Sacco F."/>
        </authorList>
    </citation>
    <scope>NUCLEOTIDE SEQUENCE [LARGE SCALE GENOMIC DNA]</scope>
    <source>
        <strain evidence="2 3">RO10H11247</strain>
    </source>
</reference>
<organism evidence="2 3">
    <name type="scientific">Puccinia sorghi</name>
    <dbReference type="NCBI Taxonomy" id="27349"/>
    <lineage>
        <taxon>Eukaryota</taxon>
        <taxon>Fungi</taxon>
        <taxon>Dikarya</taxon>
        <taxon>Basidiomycota</taxon>
        <taxon>Pucciniomycotina</taxon>
        <taxon>Pucciniomycetes</taxon>
        <taxon>Pucciniales</taxon>
        <taxon>Pucciniaceae</taxon>
        <taxon>Puccinia</taxon>
    </lineage>
</organism>
<dbReference type="AlphaFoldDB" id="A0A0L6UGW7"/>
<gene>
    <name evidence="2" type="ORF">VP01_635g2</name>
</gene>
<dbReference type="EMBL" id="LAVV01011674">
    <property type="protein sequence ID" value="KNZ47492.1"/>
    <property type="molecule type" value="Genomic_DNA"/>
</dbReference>
<evidence type="ECO:0000313" key="2">
    <source>
        <dbReference type="EMBL" id="KNZ47492.1"/>
    </source>
</evidence>
<keyword evidence="3" id="KW-1185">Reference proteome</keyword>
<name>A0A0L6UGW7_9BASI</name>
<feature type="region of interest" description="Disordered" evidence="1">
    <location>
        <begin position="256"/>
        <end position="275"/>
    </location>
</feature>